<accession>A0A8H7XWC7</accession>
<dbReference type="Gene3D" id="1.10.10.970">
    <property type="entry name" value="RNA 2'-phosphotransferase, Tpt1/KptA family, N-terminal domain"/>
    <property type="match status" value="1"/>
</dbReference>
<dbReference type="GO" id="GO:0000215">
    <property type="term" value="F:tRNA 2'-phosphotransferase activity"/>
    <property type="evidence" value="ECO:0007669"/>
    <property type="project" value="UniProtKB-EC"/>
</dbReference>
<organism evidence="4">
    <name type="scientific">Psilocybe cubensis</name>
    <name type="common">Psychedelic mushroom</name>
    <name type="synonym">Stropharia cubensis</name>
    <dbReference type="NCBI Taxonomy" id="181762"/>
    <lineage>
        <taxon>Eukaryota</taxon>
        <taxon>Fungi</taxon>
        <taxon>Dikarya</taxon>
        <taxon>Basidiomycota</taxon>
        <taxon>Agaricomycotina</taxon>
        <taxon>Agaricomycetes</taxon>
        <taxon>Agaricomycetidae</taxon>
        <taxon>Agaricales</taxon>
        <taxon>Agaricineae</taxon>
        <taxon>Strophariaceae</taxon>
        <taxon>Psilocybe</taxon>
    </lineage>
</organism>
<protein>
    <recommendedName>
        <fullName evidence="2">2'-phosphotransferase</fullName>
        <ecNumber evidence="2">2.7.1.160</ecNumber>
    </recommendedName>
</protein>
<evidence type="ECO:0000256" key="3">
    <source>
        <dbReference type="ARBA" id="ARBA00047949"/>
    </source>
</evidence>
<dbReference type="EMBL" id="JAFIQS010000008">
    <property type="protein sequence ID" value="KAG5166709.1"/>
    <property type="molecule type" value="Genomic_DNA"/>
</dbReference>
<gene>
    <name evidence="4" type="ORF">JR316_008799</name>
</gene>
<dbReference type="PANTHER" id="PTHR12684">
    <property type="entry name" value="PUTATIVE PHOSPHOTRANSFERASE"/>
    <property type="match status" value="1"/>
</dbReference>
<evidence type="ECO:0000256" key="1">
    <source>
        <dbReference type="ARBA" id="ARBA00003343"/>
    </source>
</evidence>
<comment type="function">
    <text evidence="1">Catalyzes the last step of tRNA splicing, the transfer of the splice junction 2'-phosphate from ligated tRNA to NAD to produce ADP-ribose 1''-2'' cyclic phosphate.</text>
</comment>
<sequence>MTFGAKFCGTFTLPSLFPPLVDVVRLLRGGQHAHTRRTVPKVLLACIGVRKVGSKPKTWTKTKSQSNSLLKFDPNSSERVNKPIILLPPNEHILASSVNVNKSLKEAEETLLQEQFVTDKPRKFRSNTPLIYNPQKLKDKEEAKGVNAFVTVCREILRHTAKKKGLKILPDGFVRVSDIMRHEFFKDYTFELFADHVLKDPAKEFDLAHLPELIDGKLQDVWWVRAKRAHTIPVFIIEGCRQLPPSDSEYGKQGILLSETELDRIRLYRTLENVLFETMHFPSRKERLCVSVDSELAARKGVKFFMTQERKTFAVGNADNIIPPESLLGATLLEIKCSNLLHRLR</sequence>
<dbReference type="AlphaFoldDB" id="A0A8H7XWC7"/>
<dbReference type="SUPFAM" id="SSF56399">
    <property type="entry name" value="ADP-ribosylation"/>
    <property type="match status" value="1"/>
</dbReference>
<name>A0A8H7XWC7_PSICU</name>
<evidence type="ECO:0000256" key="2">
    <source>
        <dbReference type="ARBA" id="ARBA00012007"/>
    </source>
</evidence>
<dbReference type="OrthoDB" id="419694at2759"/>
<comment type="catalytic activity">
    <reaction evidence="3">
        <text>2'-phospho-[ligated tRNA] + NAD(+) = mature tRNA + ADP-alpha-D-ribose 1'',2''-cyclic phosphate + nicotinamide</text>
        <dbReference type="Rhea" id="RHEA:23324"/>
        <dbReference type="Rhea" id="RHEA-COMP:11106"/>
        <dbReference type="Rhea" id="RHEA-COMP:11107"/>
        <dbReference type="ChEBI" id="CHEBI:17154"/>
        <dbReference type="ChEBI" id="CHEBI:57540"/>
        <dbReference type="ChEBI" id="CHEBI:76596"/>
        <dbReference type="ChEBI" id="CHEBI:82883"/>
        <dbReference type="ChEBI" id="CHEBI:85027"/>
        <dbReference type="EC" id="2.7.1.160"/>
    </reaction>
</comment>
<proteinExistence type="predicted"/>
<evidence type="ECO:0000313" key="4">
    <source>
        <dbReference type="EMBL" id="KAG5166709.1"/>
    </source>
</evidence>
<dbReference type="GO" id="GO:0006388">
    <property type="term" value="P:tRNA splicing, via endonucleolytic cleavage and ligation"/>
    <property type="evidence" value="ECO:0007669"/>
    <property type="project" value="TreeGrafter"/>
</dbReference>
<dbReference type="InterPro" id="IPR042080">
    <property type="entry name" value="RNA_2'-PTrans_N"/>
</dbReference>
<dbReference type="Pfam" id="PF01885">
    <property type="entry name" value="PTS_2-RNA"/>
    <property type="match status" value="1"/>
</dbReference>
<dbReference type="PANTHER" id="PTHR12684:SF2">
    <property type="entry name" value="TRNA 2'-PHOSPHOTRANSFERASE 1"/>
    <property type="match status" value="1"/>
</dbReference>
<comment type="caution">
    <text evidence="4">The sequence shown here is derived from an EMBL/GenBank/DDBJ whole genome shotgun (WGS) entry which is preliminary data.</text>
</comment>
<dbReference type="InterPro" id="IPR002745">
    <property type="entry name" value="Ptrans_KptA/Tpt1"/>
</dbReference>
<dbReference type="EC" id="2.7.1.160" evidence="2"/>
<reference evidence="4" key="1">
    <citation type="submission" date="2021-02" db="EMBL/GenBank/DDBJ databases">
        <title>Psilocybe cubensis genome.</title>
        <authorList>
            <person name="Mckernan K.J."/>
            <person name="Crawford S."/>
            <person name="Trippe A."/>
            <person name="Kane L.T."/>
            <person name="Mclaughlin S."/>
        </authorList>
    </citation>
    <scope>NUCLEOTIDE SEQUENCE [LARGE SCALE GENOMIC DNA]</scope>
    <source>
        <strain evidence="4">MGC-MH-2018</strain>
    </source>
</reference>